<comment type="caution">
    <text evidence="1">The sequence shown here is derived from an EMBL/GenBank/DDBJ whole genome shotgun (WGS) entry which is preliminary data.</text>
</comment>
<evidence type="ECO:0000313" key="1">
    <source>
        <dbReference type="EMBL" id="REH01758.1"/>
    </source>
</evidence>
<dbReference type="OrthoDB" id="1366756at2"/>
<proteinExistence type="predicted"/>
<name>A0A3E0EUB0_9FLAO</name>
<evidence type="ECO:0000313" key="2">
    <source>
        <dbReference type="Proteomes" id="UP000257136"/>
    </source>
</evidence>
<keyword evidence="2" id="KW-1185">Reference proteome</keyword>
<dbReference type="RefSeq" id="WP_115809521.1">
    <property type="nucleotide sequence ID" value="NZ_QUNI01000001.1"/>
</dbReference>
<dbReference type="Proteomes" id="UP000257136">
    <property type="component" value="Unassembled WGS sequence"/>
</dbReference>
<dbReference type="EMBL" id="QUNI01000001">
    <property type="protein sequence ID" value="REH01758.1"/>
    <property type="molecule type" value="Genomic_DNA"/>
</dbReference>
<dbReference type="PROSITE" id="PS51257">
    <property type="entry name" value="PROKAR_LIPOPROTEIN"/>
    <property type="match status" value="1"/>
</dbReference>
<gene>
    <name evidence="1" type="ORF">C8P67_101240</name>
</gene>
<protein>
    <submittedName>
        <fullName evidence="1">Uncharacterized protein</fullName>
    </submittedName>
</protein>
<dbReference type="AlphaFoldDB" id="A0A3E0EUB0"/>
<organism evidence="1 2">
    <name type="scientific">Flavobacterium aquicola</name>
    <dbReference type="NCBI Taxonomy" id="1682742"/>
    <lineage>
        <taxon>Bacteria</taxon>
        <taxon>Pseudomonadati</taxon>
        <taxon>Bacteroidota</taxon>
        <taxon>Flavobacteriia</taxon>
        <taxon>Flavobacteriales</taxon>
        <taxon>Flavobacteriaceae</taxon>
        <taxon>Flavobacterium</taxon>
    </lineage>
</organism>
<reference evidence="1 2" key="1">
    <citation type="submission" date="2018-08" db="EMBL/GenBank/DDBJ databases">
        <title>Genomic Encyclopedia of Archaeal and Bacterial Type Strains, Phase II (KMG-II): from individual species to whole genera.</title>
        <authorList>
            <person name="Goeker M."/>
        </authorList>
    </citation>
    <scope>NUCLEOTIDE SEQUENCE [LARGE SCALE GENOMIC DNA]</scope>
    <source>
        <strain evidence="1 2">DSM 100880</strain>
    </source>
</reference>
<sequence length="140" mass="16024">MRRTKYDILLTLFSLLLIPILLSCEEHIETCVINPISPNLTAKELKEGNLSTIYNENIEFEMKNARVEEYNISQITIEGNFPENINYNSSNGKIILNGIPVRKGIYEFKITIRVTENVYGEQNKNMCGDTATESYTIIIN</sequence>
<accession>A0A3E0EUB0</accession>